<dbReference type="Pfam" id="PF00146">
    <property type="entry name" value="NADHdh"/>
    <property type="match status" value="1"/>
</dbReference>
<dbReference type="EMBL" id="LC590040">
    <property type="protein sequence ID" value="BCM73328.1"/>
    <property type="molecule type" value="Genomic_DNA"/>
</dbReference>
<evidence type="ECO:0000256" key="3">
    <source>
        <dbReference type="ARBA" id="ARBA00012944"/>
    </source>
</evidence>
<geneLocation type="mitochondrion" evidence="13"/>
<dbReference type="PANTHER" id="PTHR11432:SF3">
    <property type="entry name" value="NADH-UBIQUINONE OXIDOREDUCTASE CHAIN 1"/>
    <property type="match status" value="1"/>
</dbReference>
<organism evidence="13">
    <name type="scientific">Thetys vagina</name>
    <dbReference type="NCBI Taxonomy" id="942565"/>
    <lineage>
        <taxon>Eukaryota</taxon>
        <taxon>Metazoa</taxon>
        <taxon>Chordata</taxon>
        <taxon>Tunicata</taxon>
        <taxon>Thaliacea</taxon>
        <taxon>Salpida</taxon>
        <taxon>Salpidae</taxon>
        <taxon>Thetys</taxon>
    </lineage>
</organism>
<evidence type="ECO:0000256" key="1">
    <source>
        <dbReference type="ARBA" id="ARBA00004141"/>
    </source>
</evidence>
<dbReference type="EC" id="7.1.1.2" evidence="3 11"/>
<evidence type="ECO:0000256" key="6">
    <source>
        <dbReference type="ARBA" id="ARBA00022989"/>
    </source>
</evidence>
<gene>
    <name evidence="13" type="primary">nad1</name>
</gene>
<dbReference type="PANTHER" id="PTHR11432">
    <property type="entry name" value="NADH DEHYDROGENASE SUBUNIT 1"/>
    <property type="match status" value="1"/>
</dbReference>
<feature type="transmembrane region" description="Helical" evidence="12">
    <location>
        <begin position="245"/>
        <end position="266"/>
    </location>
</feature>
<keyword evidence="5 10" id="KW-0812">Transmembrane</keyword>
<name>A0AA86M1W1_9UROC</name>
<evidence type="ECO:0000256" key="2">
    <source>
        <dbReference type="ARBA" id="ARBA00010535"/>
    </source>
</evidence>
<keyword evidence="7 10" id="KW-0520">NAD</keyword>
<evidence type="ECO:0000256" key="10">
    <source>
        <dbReference type="RuleBase" id="RU000471"/>
    </source>
</evidence>
<dbReference type="GO" id="GO:0008137">
    <property type="term" value="F:NADH dehydrogenase (ubiquinone) activity"/>
    <property type="evidence" value="ECO:0007669"/>
    <property type="project" value="UniProtKB-EC"/>
</dbReference>
<dbReference type="AlphaFoldDB" id="A0AA86M1W1"/>
<evidence type="ECO:0000256" key="9">
    <source>
        <dbReference type="ARBA" id="ARBA00049551"/>
    </source>
</evidence>
<dbReference type="GO" id="GO:0003954">
    <property type="term" value="F:NADH dehydrogenase activity"/>
    <property type="evidence" value="ECO:0007669"/>
    <property type="project" value="TreeGrafter"/>
</dbReference>
<comment type="similarity">
    <text evidence="2 10">Belongs to the complex I subunit 1 family.</text>
</comment>
<accession>A0AA86M1W1</accession>
<dbReference type="GO" id="GO:0005743">
    <property type="term" value="C:mitochondrial inner membrane"/>
    <property type="evidence" value="ECO:0007669"/>
    <property type="project" value="UniProtKB-SubCell"/>
</dbReference>
<keyword evidence="8 12" id="KW-0472">Membrane</keyword>
<feature type="transmembrane region" description="Helical" evidence="12">
    <location>
        <begin position="278"/>
        <end position="298"/>
    </location>
</feature>
<comment type="subcellular location">
    <subcellularLocation>
        <location evidence="1">Membrane</location>
        <topology evidence="1">Multi-pass membrane protein</topology>
    </subcellularLocation>
    <subcellularLocation>
        <location evidence="10">Mitochondrion inner membrane</location>
        <topology evidence="10">Multi-pass membrane protein</topology>
    </subcellularLocation>
</comment>
<dbReference type="InterPro" id="IPR001694">
    <property type="entry name" value="NADH_UbQ_OxRdtase_su1/FPO"/>
</dbReference>
<evidence type="ECO:0000256" key="11">
    <source>
        <dbReference type="RuleBase" id="RU000473"/>
    </source>
</evidence>
<dbReference type="PROSITE" id="PS00668">
    <property type="entry name" value="COMPLEX1_ND1_2"/>
    <property type="match status" value="1"/>
</dbReference>
<keyword evidence="11" id="KW-0830">Ubiquinone</keyword>
<feature type="transmembrane region" description="Helical" evidence="12">
    <location>
        <begin position="67"/>
        <end position="88"/>
    </location>
</feature>
<protein>
    <recommendedName>
        <fullName evidence="4 11">NADH-ubiquinone oxidoreductase chain 1</fullName>
        <ecNumber evidence="3 11">7.1.1.2</ecNumber>
    </recommendedName>
</protein>
<reference evidence="13" key="1">
    <citation type="submission" date="2020-10" db="EMBL/GenBank/DDBJ databases">
        <title>Nuclear ribosomal and mitochondrial DNA copy number and intra-individual variation in the tunicate zooplankton salps.</title>
        <authorList>
            <person name="Goodall-Copestake W.P."/>
        </authorList>
    </citation>
    <scope>NUCLEOTIDE SEQUENCE</scope>
    <source>
        <strain evidence="13">E32_Tv1</strain>
        <tissue evidence="13">Muscle</tissue>
    </source>
</reference>
<feature type="transmembrane region" description="Helical" evidence="12">
    <location>
        <begin position="100"/>
        <end position="123"/>
    </location>
</feature>
<feature type="transmembrane region" description="Helical" evidence="12">
    <location>
        <begin position="215"/>
        <end position="238"/>
    </location>
</feature>
<evidence type="ECO:0000256" key="7">
    <source>
        <dbReference type="ARBA" id="ARBA00023027"/>
    </source>
</evidence>
<sequence>MFLITSYFGFVVAVAFLVLTERAVLGLAQIRKGPNLVGPWGVIQCVTDGVKLMTKGLLLLSPASMSLYALSPVLLMMLIMFFISCVPMPYTINSSSSNTLLLFCVLGLLSLPFMLLGFCYGSVYSTTGSVRVVGLMMSYEILMLILIMFFKGMGGSWDWDYSINLYQTSSTLWSRLFLLLPLLALWLMELGRTPFDLAEGESELVSGFNVEYGGWGFLLFFFSEMLALLMMSLTFSLFSMPSYSLLSLSFFMSVFVILSLYVRAALPRFRLIDVQNFIWFRMTPLTMGMGSCMIIFMVL</sequence>
<feature type="transmembrane region" description="Helical" evidence="12">
    <location>
        <begin position="129"/>
        <end position="150"/>
    </location>
</feature>
<keyword evidence="11 13" id="KW-0496">Mitochondrion</keyword>
<comment type="catalytic activity">
    <reaction evidence="9 11">
        <text>a ubiquinone + NADH + 5 H(+)(in) = a ubiquinol + NAD(+) + 4 H(+)(out)</text>
        <dbReference type="Rhea" id="RHEA:29091"/>
        <dbReference type="Rhea" id="RHEA-COMP:9565"/>
        <dbReference type="Rhea" id="RHEA-COMP:9566"/>
        <dbReference type="ChEBI" id="CHEBI:15378"/>
        <dbReference type="ChEBI" id="CHEBI:16389"/>
        <dbReference type="ChEBI" id="CHEBI:17976"/>
        <dbReference type="ChEBI" id="CHEBI:57540"/>
        <dbReference type="ChEBI" id="CHEBI:57945"/>
        <dbReference type="EC" id="7.1.1.2"/>
    </reaction>
</comment>
<feature type="transmembrane region" description="Helical" evidence="12">
    <location>
        <begin position="171"/>
        <end position="188"/>
    </location>
</feature>
<dbReference type="PROSITE" id="PS00667">
    <property type="entry name" value="COMPLEX1_ND1_1"/>
    <property type="match status" value="1"/>
</dbReference>
<dbReference type="GO" id="GO:0009060">
    <property type="term" value="P:aerobic respiration"/>
    <property type="evidence" value="ECO:0007669"/>
    <property type="project" value="TreeGrafter"/>
</dbReference>
<evidence type="ECO:0000256" key="5">
    <source>
        <dbReference type="ARBA" id="ARBA00022692"/>
    </source>
</evidence>
<dbReference type="InterPro" id="IPR018086">
    <property type="entry name" value="NADH_UbQ_OxRdtase_su1_CS"/>
</dbReference>
<evidence type="ECO:0000256" key="12">
    <source>
        <dbReference type="SAM" id="Phobius"/>
    </source>
</evidence>
<keyword evidence="6 12" id="KW-1133">Transmembrane helix</keyword>
<evidence type="ECO:0000313" key="13">
    <source>
        <dbReference type="EMBL" id="BCM73328.1"/>
    </source>
</evidence>
<evidence type="ECO:0000256" key="4">
    <source>
        <dbReference type="ARBA" id="ARBA00021009"/>
    </source>
</evidence>
<proteinExistence type="inferred from homology"/>
<evidence type="ECO:0000256" key="8">
    <source>
        <dbReference type="ARBA" id="ARBA00023136"/>
    </source>
</evidence>